<organism evidence="1 2">
    <name type="scientific">Stackebrandtia nassauensis (strain DSM 44728 / CIP 108903 / NRRL B-16338 / NBRC 102104 / LLR-40K-21)</name>
    <dbReference type="NCBI Taxonomy" id="446470"/>
    <lineage>
        <taxon>Bacteria</taxon>
        <taxon>Bacillati</taxon>
        <taxon>Actinomycetota</taxon>
        <taxon>Actinomycetes</taxon>
        <taxon>Glycomycetales</taxon>
        <taxon>Glycomycetaceae</taxon>
        <taxon>Stackebrandtia</taxon>
    </lineage>
</organism>
<dbReference type="KEGG" id="sna:Snas_5646"/>
<dbReference type="RefSeq" id="WP_013020847.1">
    <property type="nucleotide sequence ID" value="NC_013947.1"/>
</dbReference>
<evidence type="ECO:0000313" key="2">
    <source>
        <dbReference type="Proteomes" id="UP000000844"/>
    </source>
</evidence>
<dbReference type="HOGENOM" id="CLU_065141_0_0_11"/>
<dbReference type="Pfam" id="PF10094">
    <property type="entry name" value="DUF2332"/>
    <property type="match status" value="1"/>
</dbReference>
<evidence type="ECO:0008006" key="3">
    <source>
        <dbReference type="Google" id="ProtNLM"/>
    </source>
</evidence>
<evidence type="ECO:0000313" key="1">
    <source>
        <dbReference type="EMBL" id="ADD45276.1"/>
    </source>
</evidence>
<protein>
    <recommendedName>
        <fullName evidence="3">DUF2332 domain-containing protein</fullName>
    </recommendedName>
</protein>
<dbReference type="STRING" id="446470.Snas_5646"/>
<keyword evidence="2" id="KW-1185">Reference proteome</keyword>
<dbReference type="InterPro" id="IPR011200">
    <property type="entry name" value="UCP012608"/>
</dbReference>
<dbReference type="OrthoDB" id="8899077at2"/>
<dbReference type="EMBL" id="CP001778">
    <property type="protein sequence ID" value="ADD45276.1"/>
    <property type="molecule type" value="Genomic_DNA"/>
</dbReference>
<dbReference type="eggNOG" id="COG4427">
    <property type="taxonomic scope" value="Bacteria"/>
</dbReference>
<gene>
    <name evidence="1" type="ordered locus">Snas_5646</name>
</gene>
<sequence length="372" mass="40348">MTEELTTRAVFAKRAEQWNDKAPVFAAMCRAVAGEPELAACVDDGPVAGRPKHSPAWSRPQQLAGLVSRLLRTKASGHELTEYWGTLGGRLAADGSLADAFRDLARRYQTELAELAGVHSSARGNDPLVAVVLWPGIAWAASQASGPVALLELGSAAGTCLYPDRYGYRFGDRLLGGDRPLVLPIDWNGEKPGFLSASVDVAARIGLEYEPVRREDDDAVAWLRDCVLPDNTDELARVDGALSVMEPGGVDWRVGDYMETLPKALSEVPDGVTPIVFGAHTLCCAQERERLPRILAESGRDLVWVAKECSDHGLALVSDTASEYEVPEGTPKRVLLTAVRYRAGRALDGWVLGEPDQWNTSLAWAPRPFPPR</sequence>
<dbReference type="AlphaFoldDB" id="D3PX52"/>
<dbReference type="Proteomes" id="UP000000844">
    <property type="component" value="Chromosome"/>
</dbReference>
<reference evidence="1 2" key="1">
    <citation type="journal article" date="2009" name="Stand. Genomic Sci.">
        <title>Complete genome sequence of Stackebrandtia nassauensis type strain (LLR-40K-21).</title>
        <authorList>
            <person name="Munk C."/>
            <person name="Lapidus A."/>
            <person name="Copeland A."/>
            <person name="Jando M."/>
            <person name="Mayilraj S."/>
            <person name="Glavina Del Rio T."/>
            <person name="Nolan M."/>
            <person name="Chen F."/>
            <person name="Lucas S."/>
            <person name="Tice H."/>
            <person name="Cheng J.F."/>
            <person name="Han C."/>
            <person name="Detter J.C."/>
            <person name="Bruce D."/>
            <person name="Goodwin L."/>
            <person name="Chain P."/>
            <person name="Pitluck S."/>
            <person name="Goker M."/>
            <person name="Ovchinikova G."/>
            <person name="Pati A."/>
            <person name="Ivanova N."/>
            <person name="Mavromatis K."/>
            <person name="Chen A."/>
            <person name="Palaniappan K."/>
            <person name="Land M."/>
            <person name="Hauser L."/>
            <person name="Chang Y.J."/>
            <person name="Jeffries C.D."/>
            <person name="Bristow J."/>
            <person name="Eisen J.A."/>
            <person name="Markowitz V."/>
            <person name="Hugenholtz P."/>
            <person name="Kyrpides N.C."/>
            <person name="Klenk H.P."/>
        </authorList>
    </citation>
    <scope>NUCLEOTIDE SEQUENCE [LARGE SCALE GENOMIC DNA]</scope>
    <source>
        <strain evidence="2">DSM 44728 / CIP 108903 / NRRL B-16338 / NBRC 102104 / LLR-40K-21</strain>
    </source>
</reference>
<name>D3PX52_STANL</name>
<accession>D3PX52</accession>
<proteinExistence type="predicted"/>